<accession>A0A1I1MEN9</accession>
<name>A0A1I1MEN9_9ACTN</name>
<protein>
    <submittedName>
        <fullName evidence="2">Methyltransferase domain-containing protein</fullName>
    </submittedName>
</protein>
<keyword evidence="2" id="KW-0489">Methyltransferase</keyword>
<dbReference type="AlphaFoldDB" id="A0A1I1MEN9"/>
<feature type="region of interest" description="Disordered" evidence="1">
    <location>
        <begin position="1"/>
        <end position="35"/>
    </location>
</feature>
<feature type="compositionally biased region" description="Low complexity" evidence="1">
    <location>
        <begin position="11"/>
        <end position="35"/>
    </location>
</feature>
<organism evidence="2 3">
    <name type="scientific">Streptomyces aidingensis</name>
    <dbReference type="NCBI Taxonomy" id="910347"/>
    <lineage>
        <taxon>Bacteria</taxon>
        <taxon>Bacillati</taxon>
        <taxon>Actinomycetota</taxon>
        <taxon>Actinomycetes</taxon>
        <taxon>Kitasatosporales</taxon>
        <taxon>Streptomycetaceae</taxon>
        <taxon>Streptomyces</taxon>
    </lineage>
</organism>
<dbReference type="Proteomes" id="UP000199207">
    <property type="component" value="Unassembled WGS sequence"/>
</dbReference>
<dbReference type="RefSeq" id="WP_245834049.1">
    <property type="nucleotide sequence ID" value="NZ_FOLM01000006.1"/>
</dbReference>
<dbReference type="GO" id="GO:0008168">
    <property type="term" value="F:methyltransferase activity"/>
    <property type="evidence" value="ECO:0007669"/>
    <property type="project" value="UniProtKB-KW"/>
</dbReference>
<reference evidence="2 3" key="1">
    <citation type="submission" date="2016-10" db="EMBL/GenBank/DDBJ databases">
        <authorList>
            <person name="de Groot N.N."/>
        </authorList>
    </citation>
    <scope>NUCLEOTIDE SEQUENCE [LARGE SCALE GENOMIC DNA]</scope>
    <source>
        <strain evidence="2 3">CGMCC 4.5739</strain>
    </source>
</reference>
<dbReference type="GO" id="GO:0032259">
    <property type="term" value="P:methylation"/>
    <property type="evidence" value="ECO:0007669"/>
    <property type="project" value="UniProtKB-KW"/>
</dbReference>
<proteinExistence type="predicted"/>
<dbReference type="CDD" id="cd02440">
    <property type="entry name" value="AdoMet_MTases"/>
    <property type="match status" value="1"/>
</dbReference>
<dbReference type="InterPro" id="IPR029063">
    <property type="entry name" value="SAM-dependent_MTases_sf"/>
</dbReference>
<dbReference type="Gene3D" id="3.40.50.150">
    <property type="entry name" value="Vaccinia Virus protein VP39"/>
    <property type="match status" value="1"/>
</dbReference>
<dbReference type="STRING" id="910347.SAMN05421773_106227"/>
<evidence type="ECO:0000256" key="1">
    <source>
        <dbReference type="SAM" id="MobiDB-lite"/>
    </source>
</evidence>
<keyword evidence="3" id="KW-1185">Reference proteome</keyword>
<dbReference type="SUPFAM" id="SSF53335">
    <property type="entry name" value="S-adenosyl-L-methionine-dependent methyltransferases"/>
    <property type="match status" value="1"/>
</dbReference>
<evidence type="ECO:0000313" key="3">
    <source>
        <dbReference type="Proteomes" id="UP000199207"/>
    </source>
</evidence>
<evidence type="ECO:0000313" key="2">
    <source>
        <dbReference type="EMBL" id="SFC83941.1"/>
    </source>
</evidence>
<dbReference type="Pfam" id="PF13489">
    <property type="entry name" value="Methyltransf_23"/>
    <property type="match status" value="1"/>
</dbReference>
<sequence length="261" mass="27561">MTTVSTPVADRASSPSSASSASTPVSSAVSAAPAARPAAAAATTARRRTPWSADLYADALRAGRGPLFLRRPDGWLLPLDIERWCAGPDEADRSVLRQCRGSVLDIGCGPGRMAAELARRGQPALGIDITPAAVERTRAAGATALLASVFDPLPQEGEWGSALLLDGNIGIGGDPPALLARIRELLAPGGRLLAEAAPVGVDERLRARLDNGRGEHGPSFPWARAGRAALRGHAERTGWRTAAQWRFRGRHFLLLDARRRP</sequence>
<dbReference type="EMBL" id="FOLM01000006">
    <property type="protein sequence ID" value="SFC83941.1"/>
    <property type="molecule type" value="Genomic_DNA"/>
</dbReference>
<gene>
    <name evidence="2" type="ORF">SAMN05421773_106227</name>
</gene>
<keyword evidence="2" id="KW-0808">Transferase</keyword>